<dbReference type="InterPro" id="IPR006211">
    <property type="entry name" value="Furin-like_Cys-rich_dom"/>
</dbReference>
<evidence type="ECO:0000256" key="11">
    <source>
        <dbReference type="ARBA" id="ARBA00023137"/>
    </source>
</evidence>
<evidence type="ECO:0000256" key="7">
    <source>
        <dbReference type="ARBA" id="ARBA00022777"/>
    </source>
</evidence>
<evidence type="ECO:0000256" key="14">
    <source>
        <dbReference type="ARBA" id="ARBA00051243"/>
    </source>
</evidence>
<evidence type="ECO:0000256" key="2">
    <source>
        <dbReference type="ARBA" id="ARBA00011902"/>
    </source>
</evidence>
<dbReference type="GO" id="GO:0004714">
    <property type="term" value="F:transmembrane receptor protein tyrosine kinase activity"/>
    <property type="evidence" value="ECO:0007669"/>
    <property type="project" value="UniProtKB-EC"/>
</dbReference>
<dbReference type="Pfam" id="PF00757">
    <property type="entry name" value="Furin-like"/>
    <property type="match status" value="1"/>
</dbReference>
<keyword evidence="7" id="KW-0418">Kinase</keyword>
<name>A0A0N4T3N6_BRUPA</name>
<dbReference type="SUPFAM" id="SSF57184">
    <property type="entry name" value="Growth factor receptor domain"/>
    <property type="match status" value="3"/>
</dbReference>
<keyword evidence="12" id="KW-0675">Receptor</keyword>
<dbReference type="GO" id="GO:0038127">
    <property type="term" value="P:ERBB signaling pathway"/>
    <property type="evidence" value="ECO:0007669"/>
    <property type="project" value="UniProtKB-ARBA"/>
</dbReference>
<dbReference type="Gene3D" id="1.10.510.10">
    <property type="entry name" value="Transferase(Phosphotransferase) domain 1"/>
    <property type="match status" value="1"/>
</dbReference>
<dbReference type="GO" id="GO:0009925">
    <property type="term" value="C:basal plasma membrane"/>
    <property type="evidence" value="ECO:0007669"/>
    <property type="project" value="TreeGrafter"/>
</dbReference>
<dbReference type="InterPro" id="IPR006212">
    <property type="entry name" value="Furin_repeat"/>
</dbReference>
<keyword evidence="5 16" id="KW-0812">Transmembrane</keyword>
<evidence type="ECO:0000256" key="6">
    <source>
        <dbReference type="ARBA" id="ARBA00022741"/>
    </source>
</evidence>
<dbReference type="PROSITE" id="PS50011">
    <property type="entry name" value="PROTEIN_KINASE_DOM"/>
    <property type="match status" value="1"/>
</dbReference>
<evidence type="ECO:0000256" key="16">
    <source>
        <dbReference type="SAM" id="Phobius"/>
    </source>
</evidence>
<dbReference type="Pfam" id="PF07714">
    <property type="entry name" value="PK_Tyr_Ser-Thr"/>
    <property type="match status" value="1"/>
</dbReference>
<dbReference type="CDD" id="cd00064">
    <property type="entry name" value="FU"/>
    <property type="match status" value="3"/>
</dbReference>
<evidence type="ECO:0000256" key="8">
    <source>
        <dbReference type="ARBA" id="ARBA00022840"/>
    </source>
</evidence>
<dbReference type="Proteomes" id="UP000278627">
    <property type="component" value="Unassembled WGS sequence"/>
</dbReference>
<proteinExistence type="predicted"/>
<organism evidence="20">
    <name type="scientific">Brugia pahangi</name>
    <name type="common">Filarial nematode worm</name>
    <dbReference type="NCBI Taxonomy" id="6280"/>
    <lineage>
        <taxon>Eukaryota</taxon>
        <taxon>Metazoa</taxon>
        <taxon>Ecdysozoa</taxon>
        <taxon>Nematoda</taxon>
        <taxon>Chromadorea</taxon>
        <taxon>Rhabditida</taxon>
        <taxon>Spirurina</taxon>
        <taxon>Spiruromorpha</taxon>
        <taxon>Filarioidea</taxon>
        <taxon>Onchocercidae</taxon>
        <taxon>Brugia</taxon>
    </lineage>
</organism>
<keyword evidence="19" id="KW-1185">Reference proteome</keyword>
<keyword evidence="11" id="KW-0829">Tyrosine-protein kinase</keyword>
<dbReference type="STRING" id="6280.A0A0N4T3N6"/>
<dbReference type="GO" id="GO:0008284">
    <property type="term" value="P:positive regulation of cell population proliferation"/>
    <property type="evidence" value="ECO:0007669"/>
    <property type="project" value="TreeGrafter"/>
</dbReference>
<dbReference type="SUPFAM" id="SSF52058">
    <property type="entry name" value="L domain-like"/>
    <property type="match status" value="2"/>
</dbReference>
<keyword evidence="4" id="KW-0808">Transferase</keyword>
<keyword evidence="3" id="KW-0597">Phosphoprotein</keyword>
<gene>
    <name evidence="18" type="ORF">BPAG_LOCUS2786</name>
</gene>
<dbReference type="Pfam" id="PF14843">
    <property type="entry name" value="GF_recep_IV"/>
    <property type="match status" value="1"/>
</dbReference>
<evidence type="ECO:0000256" key="9">
    <source>
        <dbReference type="ARBA" id="ARBA00022989"/>
    </source>
</evidence>
<evidence type="ECO:0000259" key="17">
    <source>
        <dbReference type="PROSITE" id="PS50011"/>
    </source>
</evidence>
<dbReference type="InterPro" id="IPR009030">
    <property type="entry name" value="Growth_fac_rcpt_cys_sf"/>
</dbReference>
<dbReference type="InterPro" id="IPR020635">
    <property type="entry name" value="Tyr_kinase_cat_dom"/>
</dbReference>
<dbReference type="GO" id="GO:0022008">
    <property type="term" value="P:neurogenesis"/>
    <property type="evidence" value="ECO:0007669"/>
    <property type="project" value="TreeGrafter"/>
</dbReference>
<feature type="domain" description="Protein kinase" evidence="17">
    <location>
        <begin position="875"/>
        <end position="1142"/>
    </location>
</feature>
<keyword evidence="8 15" id="KW-0067">ATP-binding</keyword>
<dbReference type="InterPro" id="IPR011009">
    <property type="entry name" value="Kinase-like_dom_sf"/>
</dbReference>
<reference evidence="20" key="1">
    <citation type="submission" date="2017-02" db="UniProtKB">
        <authorList>
            <consortium name="WormBaseParasite"/>
        </authorList>
    </citation>
    <scope>IDENTIFICATION</scope>
</reference>
<dbReference type="InterPro" id="IPR050122">
    <property type="entry name" value="RTK"/>
</dbReference>
<feature type="binding site" evidence="15">
    <location>
        <position position="910"/>
    </location>
    <ligand>
        <name>ATP</name>
        <dbReference type="ChEBI" id="CHEBI:30616"/>
    </ligand>
</feature>
<dbReference type="PANTHER" id="PTHR24416">
    <property type="entry name" value="TYROSINE-PROTEIN KINASE RECEPTOR"/>
    <property type="match status" value="1"/>
</dbReference>
<comment type="subcellular location">
    <subcellularLocation>
        <location evidence="1">Membrane</location>
        <topology evidence="1">Single-pass type I membrane protein</topology>
    </subcellularLocation>
</comment>
<dbReference type="SMART" id="SM00219">
    <property type="entry name" value="TyrKc"/>
    <property type="match status" value="1"/>
</dbReference>
<sequence length="1316" mass="149939">MIKLIAYSNNQFQKQLFPAFLVCSGTDNSRTELQDKNRINQLIRQYQNCTRVYGNLELTYIRHEDLNGTDPERFFSFLDHIQQITGYLLIYSNDFNQITLRNLEIIWGDTRHDEIAAIDISYNDNLKYVNLPKLRSVERGNIVLMHNPYLCNWNTTVSYNEIIGKASKLRIQFTNNFGKCDQAQSKCAEKCGKYCWGPTTDMCQTVYREICPKDCPSQMCYQGDNRTHCCDEACAAGCFGEGKSACIACAKLEQDSKCVDKCNGLTDYDRKLKMTVNHSNPRYTYDRYCVERCPGETLIQGEYCVVHCTEGYWHDPVKNTRVCEKCPDGICPKTCYMDEPIDSSNIGSLANCTVIEGFIQILRHTFNSHRKFFTDGRPPIYIPGLTVEMLEVLKNVKVITEFVEIQTVDSSPPSLSFLGNLSTIEGRKLSNQRYALLITSNQNLFELGLRSLREIRNGYVYIGRNEKLCYVDSLKEHWKKILQTNDTSRLILTDKNDVYCTKNRKFCHHTCNKIYGCWGEGPKMCIKCIGYSVDGKCSATCPPERYYIKDKNCHKCHPQCKSCNGPTARDCIACMNVRMQQRNKWECISECPKTHYVDGNTCLPCNVACYNFGCTGPSSMLAKGGCNKCKHAKRSDSGKQPLCLYATGKPKDVCRDNNLTRYYATASSNEMLVAEFECDECSEECLSCSGYGTSVKRHKCTCAHYLTKTVSNNDYCTIKDSFMVRPRSGSTIGECERCDELCDLSMGCTGRSSTNCTRCAKAGISKGDKLTCLERCPDDHPFIAEDKICHVTDPTAYALKKLQTLRIYIIIISVLCAAVLIAFIAGITINCVKYKKRYQRELEMNLPSIPEYEQTDPSMRPNMTRLCIITSENLEKTQQSLGQGAFGTVFLGYWWPKGKDEGEKLAVAIKVVHDGSGTAHQEMLQEAGIMACMRHEHLLRLVGVCLSDGMQIVTPMRPLGSLKNYLKKYRQKLGARDLLLYCYQIASAMEYLYKNRLVHRDLAARNVLVKRTNHVEVTDFGLARLLEKGKSEVIVAGKVAVKWLALESLEKQIYNHYTDVWAFGVTCWEVLTFGQTPFQSVPPDQIRQHLATGNRLEQPNNCAQEVYQTFLQCWLQNPESRPSFVILKEKFKQYCKAPHLYVLDRYYKQHLESALFENQRELFNGLIDNEELSDQFKFSGSTTATSTSVPPSPMTPSWVAFQQDSLNIQQDKRLGSTDSGRYQSDPVHDGHTKLSMDEGNYLIPNNKQLILYTPVVVRENGETEIMKSSEYYNDKVGTDYYNQLKSISMEIEKEAKSIKITTYQNDYYFAENETSL</sequence>
<dbReference type="SUPFAM" id="SSF56112">
    <property type="entry name" value="Protein kinase-like (PK-like)"/>
    <property type="match status" value="1"/>
</dbReference>
<dbReference type="Gene3D" id="3.80.20.20">
    <property type="entry name" value="Receptor L-domain"/>
    <property type="match status" value="2"/>
</dbReference>
<dbReference type="EC" id="2.7.10.1" evidence="2"/>
<evidence type="ECO:0000313" key="19">
    <source>
        <dbReference type="Proteomes" id="UP000278627"/>
    </source>
</evidence>
<keyword evidence="10 16" id="KW-0472">Membrane</keyword>
<dbReference type="PRINTS" id="PR00109">
    <property type="entry name" value="TYRKINASE"/>
</dbReference>
<protein>
    <recommendedName>
        <fullName evidence="2">receptor protein-tyrosine kinase</fullName>
        <ecNumber evidence="2">2.7.10.1</ecNumber>
    </recommendedName>
</protein>
<accession>A0A0N4T3N6</accession>
<dbReference type="Gene3D" id="2.10.220.10">
    <property type="entry name" value="Hormone Receptor, Insulin-like Growth Factor Receptor 1, Chain A, domain 2"/>
    <property type="match status" value="4"/>
</dbReference>
<dbReference type="InterPro" id="IPR000719">
    <property type="entry name" value="Prot_kinase_dom"/>
</dbReference>
<evidence type="ECO:0000256" key="15">
    <source>
        <dbReference type="PROSITE-ProRule" id="PRU10141"/>
    </source>
</evidence>
<evidence type="ECO:0000256" key="13">
    <source>
        <dbReference type="ARBA" id="ARBA00023180"/>
    </source>
</evidence>
<dbReference type="GO" id="GO:0005524">
    <property type="term" value="F:ATP binding"/>
    <property type="evidence" value="ECO:0007669"/>
    <property type="project" value="UniProtKB-UniRule"/>
</dbReference>
<dbReference type="InterPro" id="IPR000494">
    <property type="entry name" value="Rcpt_L-dom"/>
</dbReference>
<evidence type="ECO:0000256" key="3">
    <source>
        <dbReference type="ARBA" id="ARBA00022553"/>
    </source>
</evidence>
<dbReference type="SMART" id="SM00261">
    <property type="entry name" value="FU"/>
    <property type="match status" value="6"/>
</dbReference>
<evidence type="ECO:0000313" key="20">
    <source>
        <dbReference type="WBParaSite" id="BPAG_0000281601-mRNA-1"/>
    </source>
</evidence>
<dbReference type="FunFam" id="1.10.510.10:FF:000027">
    <property type="entry name" value="Receptor protein-tyrosine kinase"/>
    <property type="match status" value="1"/>
</dbReference>
<dbReference type="InterPro" id="IPR008266">
    <property type="entry name" value="Tyr_kinase_AS"/>
</dbReference>
<evidence type="ECO:0000256" key="12">
    <source>
        <dbReference type="ARBA" id="ARBA00023170"/>
    </source>
</evidence>
<evidence type="ECO:0000256" key="4">
    <source>
        <dbReference type="ARBA" id="ARBA00022679"/>
    </source>
</evidence>
<keyword evidence="6 15" id="KW-0547">Nucleotide-binding</keyword>
<evidence type="ECO:0000313" key="18">
    <source>
        <dbReference type="EMBL" id="VDN83972.1"/>
    </source>
</evidence>
<evidence type="ECO:0000256" key="1">
    <source>
        <dbReference type="ARBA" id="ARBA00004479"/>
    </source>
</evidence>
<dbReference type="Gene3D" id="3.30.200.20">
    <property type="entry name" value="Phosphorylase Kinase, domain 1"/>
    <property type="match status" value="1"/>
</dbReference>
<dbReference type="GO" id="GO:0043235">
    <property type="term" value="C:receptor complex"/>
    <property type="evidence" value="ECO:0007669"/>
    <property type="project" value="TreeGrafter"/>
</dbReference>
<dbReference type="GO" id="GO:0043066">
    <property type="term" value="P:negative regulation of apoptotic process"/>
    <property type="evidence" value="ECO:0007669"/>
    <property type="project" value="TreeGrafter"/>
</dbReference>
<dbReference type="WBParaSite" id="BPAG_0000281601-mRNA-1">
    <property type="protein sequence ID" value="BPAG_0000281601-mRNA-1"/>
    <property type="gene ID" value="BPAG_0000281601"/>
</dbReference>
<comment type="catalytic activity">
    <reaction evidence="14">
        <text>L-tyrosyl-[protein] + ATP = O-phospho-L-tyrosyl-[protein] + ADP + H(+)</text>
        <dbReference type="Rhea" id="RHEA:10596"/>
        <dbReference type="Rhea" id="RHEA-COMP:10136"/>
        <dbReference type="Rhea" id="RHEA-COMP:20101"/>
        <dbReference type="ChEBI" id="CHEBI:15378"/>
        <dbReference type="ChEBI" id="CHEBI:30616"/>
        <dbReference type="ChEBI" id="CHEBI:46858"/>
        <dbReference type="ChEBI" id="CHEBI:61978"/>
        <dbReference type="ChEBI" id="CHEBI:456216"/>
        <dbReference type="EC" id="2.7.10.1"/>
    </reaction>
</comment>
<dbReference type="InterPro" id="IPR032778">
    <property type="entry name" value="GF_recep_IV"/>
</dbReference>
<evidence type="ECO:0000256" key="5">
    <source>
        <dbReference type="ARBA" id="ARBA00022692"/>
    </source>
</evidence>
<dbReference type="InterPro" id="IPR001245">
    <property type="entry name" value="Ser-Thr/Tyr_kinase_cat_dom"/>
</dbReference>
<reference evidence="18 19" key="2">
    <citation type="submission" date="2018-11" db="EMBL/GenBank/DDBJ databases">
        <authorList>
            <consortium name="Pathogen Informatics"/>
        </authorList>
    </citation>
    <scope>NUCLEOTIDE SEQUENCE [LARGE SCALE GENOMIC DNA]</scope>
</reference>
<keyword evidence="13" id="KW-0325">Glycoprotein</keyword>
<dbReference type="PROSITE" id="PS00109">
    <property type="entry name" value="PROTEIN_KINASE_TYR"/>
    <property type="match status" value="1"/>
</dbReference>
<feature type="transmembrane region" description="Helical" evidence="16">
    <location>
        <begin position="807"/>
        <end position="832"/>
    </location>
</feature>
<dbReference type="PROSITE" id="PS00107">
    <property type="entry name" value="PROTEIN_KINASE_ATP"/>
    <property type="match status" value="1"/>
</dbReference>
<dbReference type="InterPro" id="IPR017441">
    <property type="entry name" value="Protein_kinase_ATP_BS"/>
</dbReference>
<keyword evidence="9 16" id="KW-1133">Transmembrane helix</keyword>
<dbReference type="PANTHER" id="PTHR24416:SF566">
    <property type="entry name" value="EPIDERMAL GROWTH FACTOR RECEPTOR"/>
    <property type="match status" value="1"/>
</dbReference>
<dbReference type="Pfam" id="PF01030">
    <property type="entry name" value="Recep_L_domain"/>
    <property type="match status" value="2"/>
</dbReference>
<dbReference type="InterPro" id="IPR036941">
    <property type="entry name" value="Rcpt_L-dom_sf"/>
</dbReference>
<dbReference type="EMBL" id="UZAD01000514">
    <property type="protein sequence ID" value="VDN83972.1"/>
    <property type="molecule type" value="Genomic_DNA"/>
</dbReference>
<evidence type="ECO:0000256" key="10">
    <source>
        <dbReference type="ARBA" id="ARBA00023136"/>
    </source>
</evidence>